<feature type="chain" id="PRO_5004519719" evidence="1">
    <location>
        <begin position="20"/>
        <end position="699"/>
    </location>
</feature>
<dbReference type="InterPro" id="IPR012341">
    <property type="entry name" value="6hp_glycosidase-like_sf"/>
</dbReference>
<dbReference type="SUPFAM" id="SSF48208">
    <property type="entry name" value="Six-hairpin glycosidases"/>
    <property type="match status" value="1"/>
</dbReference>
<dbReference type="Gene3D" id="1.50.10.10">
    <property type="match status" value="1"/>
</dbReference>
<keyword evidence="1" id="KW-0732">Signal</keyword>
<dbReference type="RefSeq" id="XP_008085878.1">
    <property type="nucleotide sequence ID" value="XM_008087687.1"/>
</dbReference>
<evidence type="ECO:0000313" key="3">
    <source>
        <dbReference type="Proteomes" id="UP000016922"/>
    </source>
</evidence>
<dbReference type="KEGG" id="glz:GLAREA_02601"/>
<evidence type="ECO:0000256" key="1">
    <source>
        <dbReference type="SAM" id="SignalP"/>
    </source>
</evidence>
<proteinExistence type="predicted"/>
<keyword evidence="2" id="KW-0326">Glycosidase</keyword>
<feature type="signal peptide" evidence="1">
    <location>
        <begin position="1"/>
        <end position="19"/>
    </location>
</feature>
<keyword evidence="3" id="KW-1185">Reference proteome</keyword>
<gene>
    <name evidence="2" type="ORF">GLAREA_02601</name>
</gene>
<accession>S3DJF7</accession>
<dbReference type="OMA" id="KFHMEMY"/>
<keyword evidence="2" id="KW-0378">Hydrolase</keyword>
<dbReference type="eggNOG" id="ENOG502QSHV">
    <property type="taxonomic scope" value="Eukaryota"/>
</dbReference>
<dbReference type="AlphaFoldDB" id="S3DJF7"/>
<name>S3DJF7_GLAL2</name>
<evidence type="ECO:0000313" key="2">
    <source>
        <dbReference type="EMBL" id="EPE26688.1"/>
    </source>
</evidence>
<dbReference type="OrthoDB" id="3534988at2759"/>
<sequence length="699" mass="78507">MWFPDIFPILPFLLPLAQAHINRQDVVSQFNPVRTAYFNSTPMQVGNGDFAFGVDVTGLQTFQSFATMSSWGWHNFSLPTAPGESSVEDFRGLDWWTHGRLVNYNQPNPSQNLISNWLIQNPQRINLGRIGFWFGEGANLTQADISAKNQTLDLYSGVITSTFNVFGSEVSVKTAVDPASDTVALSIKSKLLNEEKLGVFFDFPYPKFGMKFDYPDVGRFDNVSSHVTTLKQTNNAAQITHTLDSTTYYTTIEHPGSIISGPLPSSHRYILKPSPDSSELDLTVNYSPTKFSPSNSTDAQSILKYAARGWSYYWESGAFISLPTSVPEAKEVLRRTILSQYLLAVNGAGTTPPQESGLVNNGWYGKFHLEMIAWHLTHWRLWKKPEFLNKSVPGLYTRFLQTSKDRAKAQGYAGAKWGKMTDPSGSSAPGEINSLLIWQQPHVMWFAELEYRDMPCNQTLQKWDEILHQSAEYMASMAWYNSTTKHFDLGPPMYPVSENTNPNATINPVFELAYWRFGLTVALNWKRRQGQNVPRTWTNVLNNLAPLPIVNETYPIYEGVPEMWIDPVTFTDHPAMIGIYGLLPPTPDVNLTIVANTATKISEIWDFENLFGWDFPMLAMNAARLGRSEQAIKYLLDVNFDFDDVGMPIGGPRVPTPYFPGSSSLLMAIACMAGGWDGDGGSHFPEGWDVESEGFWRCL</sequence>
<protein>
    <submittedName>
        <fullName evidence="2">Six-hairpin glycosidase</fullName>
    </submittedName>
</protein>
<dbReference type="Proteomes" id="UP000016922">
    <property type="component" value="Unassembled WGS sequence"/>
</dbReference>
<dbReference type="GO" id="GO:0005975">
    <property type="term" value="P:carbohydrate metabolic process"/>
    <property type="evidence" value="ECO:0007669"/>
    <property type="project" value="InterPro"/>
</dbReference>
<dbReference type="STRING" id="1116229.S3DJF7"/>
<dbReference type="EMBL" id="KE145370">
    <property type="protein sequence ID" value="EPE26688.1"/>
    <property type="molecule type" value="Genomic_DNA"/>
</dbReference>
<dbReference type="HOGENOM" id="CLU_024197_0_0_1"/>
<dbReference type="GO" id="GO:0016798">
    <property type="term" value="F:hydrolase activity, acting on glycosyl bonds"/>
    <property type="evidence" value="ECO:0007669"/>
    <property type="project" value="UniProtKB-KW"/>
</dbReference>
<dbReference type="InterPro" id="IPR008928">
    <property type="entry name" value="6-hairpin_glycosidase_sf"/>
</dbReference>
<reference evidence="2 3" key="1">
    <citation type="journal article" date="2013" name="BMC Genomics">
        <title>Genomics-driven discovery of the pneumocandin biosynthetic gene cluster in the fungus Glarea lozoyensis.</title>
        <authorList>
            <person name="Chen L."/>
            <person name="Yue Q."/>
            <person name="Zhang X."/>
            <person name="Xiang M."/>
            <person name="Wang C."/>
            <person name="Li S."/>
            <person name="Che Y."/>
            <person name="Ortiz-Lopez F.J."/>
            <person name="Bills G.F."/>
            <person name="Liu X."/>
            <person name="An Z."/>
        </authorList>
    </citation>
    <scope>NUCLEOTIDE SEQUENCE [LARGE SCALE GENOMIC DNA]</scope>
    <source>
        <strain evidence="3">ATCC 20868 / MF5171</strain>
    </source>
</reference>
<organism evidence="2 3">
    <name type="scientific">Glarea lozoyensis (strain ATCC 20868 / MF5171)</name>
    <dbReference type="NCBI Taxonomy" id="1116229"/>
    <lineage>
        <taxon>Eukaryota</taxon>
        <taxon>Fungi</taxon>
        <taxon>Dikarya</taxon>
        <taxon>Ascomycota</taxon>
        <taxon>Pezizomycotina</taxon>
        <taxon>Leotiomycetes</taxon>
        <taxon>Helotiales</taxon>
        <taxon>Helotiaceae</taxon>
        <taxon>Glarea</taxon>
    </lineage>
</organism>
<dbReference type="GeneID" id="19461658"/>